<evidence type="ECO:0000313" key="2">
    <source>
        <dbReference type="EMBL" id="MFD1067620.1"/>
    </source>
</evidence>
<organism evidence="2 3">
    <name type="scientific">Oceanobacillus locisalsi</name>
    <dbReference type="NCBI Taxonomy" id="546107"/>
    <lineage>
        <taxon>Bacteria</taxon>
        <taxon>Bacillati</taxon>
        <taxon>Bacillota</taxon>
        <taxon>Bacilli</taxon>
        <taxon>Bacillales</taxon>
        <taxon>Bacillaceae</taxon>
        <taxon>Oceanobacillus</taxon>
    </lineage>
</organism>
<dbReference type="Proteomes" id="UP001597041">
    <property type="component" value="Unassembled WGS sequence"/>
</dbReference>
<dbReference type="Pfam" id="PF05901">
    <property type="entry name" value="Excalibur"/>
    <property type="match status" value="1"/>
</dbReference>
<name>A0ABW3NMH1_9BACI</name>
<evidence type="ECO:0000313" key="3">
    <source>
        <dbReference type="Proteomes" id="UP001597041"/>
    </source>
</evidence>
<dbReference type="InterPro" id="IPR008613">
    <property type="entry name" value="Excalibur_Ca-bd_domain"/>
</dbReference>
<dbReference type="EMBL" id="JBHTKK010000025">
    <property type="protein sequence ID" value="MFD1067620.1"/>
    <property type="molecule type" value="Genomic_DNA"/>
</dbReference>
<proteinExistence type="predicted"/>
<sequence length="28" mass="2966">MDTAPIYEGDPVYVSHLDRDGDGIGCGI</sequence>
<dbReference type="RefSeq" id="WP_379593809.1">
    <property type="nucleotide sequence ID" value="NZ_JBHTKK010000025.1"/>
</dbReference>
<evidence type="ECO:0000259" key="1">
    <source>
        <dbReference type="Pfam" id="PF05901"/>
    </source>
</evidence>
<protein>
    <submittedName>
        <fullName evidence="2">Excalibur calcium-binding domain-containing protein</fullName>
    </submittedName>
</protein>
<feature type="domain" description="Excalibur calcium-binding" evidence="1">
    <location>
        <begin position="4"/>
        <end position="26"/>
    </location>
</feature>
<reference evidence="3" key="1">
    <citation type="journal article" date="2019" name="Int. J. Syst. Evol. Microbiol.">
        <title>The Global Catalogue of Microorganisms (GCM) 10K type strain sequencing project: providing services to taxonomists for standard genome sequencing and annotation.</title>
        <authorList>
            <consortium name="The Broad Institute Genomics Platform"/>
            <consortium name="The Broad Institute Genome Sequencing Center for Infectious Disease"/>
            <person name="Wu L."/>
            <person name="Ma J."/>
        </authorList>
    </citation>
    <scope>NUCLEOTIDE SEQUENCE [LARGE SCALE GENOMIC DNA]</scope>
    <source>
        <strain evidence="3">CCUG 56608</strain>
    </source>
</reference>
<accession>A0ABW3NMH1</accession>
<comment type="caution">
    <text evidence="2">The sequence shown here is derived from an EMBL/GenBank/DDBJ whole genome shotgun (WGS) entry which is preliminary data.</text>
</comment>
<keyword evidence="3" id="KW-1185">Reference proteome</keyword>
<gene>
    <name evidence="2" type="ORF">ACFQ19_16550</name>
</gene>